<dbReference type="OMA" id="LWIPNTR"/>
<keyword evidence="8" id="KW-1185">Reference proteome</keyword>
<feature type="region of interest" description="Disordered" evidence="5">
    <location>
        <begin position="483"/>
        <end position="509"/>
    </location>
</feature>
<dbReference type="Gene3D" id="3.40.850.10">
    <property type="entry name" value="Kinesin motor domain"/>
    <property type="match status" value="1"/>
</dbReference>
<dbReference type="OrthoDB" id="3176171at2759"/>
<comment type="similarity">
    <text evidence="4">Belongs to the TRAFAC class myosin-kinesin ATPase superfamily. Kinesin family.</text>
</comment>
<keyword evidence="1 3" id="KW-0853">WD repeat</keyword>
<dbReference type="Proteomes" id="UP000054408">
    <property type="component" value="Unassembled WGS sequence"/>
</dbReference>
<dbReference type="GO" id="GO:0005524">
    <property type="term" value="F:ATP binding"/>
    <property type="evidence" value="ECO:0007669"/>
    <property type="project" value="UniProtKB-UniRule"/>
</dbReference>
<feature type="compositionally biased region" description="Polar residues" evidence="5">
    <location>
        <begin position="845"/>
        <end position="854"/>
    </location>
</feature>
<accession>A0A0L0D7S9</accession>
<feature type="compositionally biased region" description="Polar residues" evidence="5">
    <location>
        <begin position="499"/>
        <end position="509"/>
    </location>
</feature>
<gene>
    <name evidence="7" type="ORF">AMSG_11810</name>
</gene>
<dbReference type="InterPro" id="IPR019775">
    <property type="entry name" value="WD40_repeat_CS"/>
</dbReference>
<evidence type="ECO:0000256" key="5">
    <source>
        <dbReference type="SAM" id="MobiDB-lite"/>
    </source>
</evidence>
<keyword evidence="4" id="KW-0547">Nucleotide-binding</keyword>
<sequence>MAAANAEVFKAKHQLKQHGAEVYALKYADGVLYSGGADSMARSWDVRKGKNLKTFKGHVETVWCLDVQDGFLYTGSADKSVIKWDAAKGKVVDKLLGHKKAIFCLAVADDGTPYSGSDDKTVIKHDERVMVYKGHKKTVLSLLVRGSSVFSASTDKTVRLWDTASDACVRAYTGHSDIVYCLEVADGVLYTGSRDGTARAWNVLTGACIHVFTGHTSRITCLHVADNELLYTGSADGSVRVWDIHTGECVRVLSGHDNIVLCIAMNPQGTLLFTGSADHSVAVWNARNGELLARGQTHSHWVLAVDCSDTALFSSSRDGSICIWDVSSYASKAEASPVTRAATSVRVPVFNASGAKSVVKVAPDATLAAVLDAAKVSFGLAGSWSLAYDPGLGSEQRVLENRTPIGSLSDVTSAAGAARLVIIAHPDSISAAASPRATATASMAPTPTATTTNGTKAASGSDPALAAELERLRAENARLRSAGAGAAPAATADSGSKVDASQLTAAQSQMRDAEARASALESQLAAATKKVAQLEGELRAAEQAAASNAAAGEAALQQQIVELKQAQRDERGRMEAEIATLNSQIATLNSQLSEAQSTLAAVQGKYEQLKAATASFEAERQQAAAVKAELAAASSQLAFHQSESSRLKEVYEKERRLRIKYFNQIEDMKGKIRVYCRVRPFTASDGAEGGELAADVLDEATLLIHDTKKDREYSFTHVFGMDSTQDQIFSETTQLVQSAVDGYNVCIFAYGQTGSGKTYTMTGAPDAPGITPRAFSQIFDSFQHQPNYTYSVSCYMFEIYNDNLVDLLTDVPVDARPSSTFTTMKAAWCTSRTSRSCPPARPRSCTRSSSSALPTGTPALPT</sequence>
<feature type="repeat" description="WD" evidence="3">
    <location>
        <begin position="212"/>
        <end position="252"/>
    </location>
</feature>
<dbReference type="InterPro" id="IPR031852">
    <property type="entry name" value="Vik1/Cik1_MT-bd"/>
</dbReference>
<dbReference type="Pfam" id="PF00400">
    <property type="entry name" value="WD40"/>
    <property type="match status" value="7"/>
</dbReference>
<evidence type="ECO:0000256" key="3">
    <source>
        <dbReference type="PROSITE-ProRule" id="PRU00221"/>
    </source>
</evidence>
<dbReference type="SMART" id="SM00129">
    <property type="entry name" value="KISc"/>
    <property type="match status" value="1"/>
</dbReference>
<dbReference type="PROSITE" id="PS50067">
    <property type="entry name" value="KINESIN_MOTOR_2"/>
    <property type="match status" value="1"/>
</dbReference>
<dbReference type="PANTHER" id="PTHR22847">
    <property type="entry name" value="WD40 REPEAT PROTEIN"/>
    <property type="match status" value="1"/>
</dbReference>
<keyword evidence="2" id="KW-0677">Repeat</keyword>
<dbReference type="SUPFAM" id="SSF50998">
    <property type="entry name" value="Quinoprotein alcohol dehydrogenase-like"/>
    <property type="match status" value="1"/>
</dbReference>
<dbReference type="GeneID" id="25569725"/>
<feature type="repeat" description="WD" evidence="3">
    <location>
        <begin position="295"/>
        <end position="334"/>
    </location>
</feature>
<feature type="repeat" description="WD" evidence="3">
    <location>
        <begin position="132"/>
        <end position="171"/>
    </location>
</feature>
<dbReference type="InterPro" id="IPR036961">
    <property type="entry name" value="Kinesin_motor_dom_sf"/>
</dbReference>
<feature type="repeat" description="WD" evidence="3">
    <location>
        <begin position="253"/>
        <end position="294"/>
    </location>
</feature>
<reference evidence="7 8" key="1">
    <citation type="submission" date="2010-05" db="EMBL/GenBank/DDBJ databases">
        <title>The Genome Sequence of Thecamonas trahens ATCC 50062.</title>
        <authorList>
            <consortium name="The Broad Institute Genome Sequencing Platform"/>
            <person name="Russ C."/>
            <person name="Cuomo C."/>
            <person name="Shea T."/>
            <person name="Young S.K."/>
            <person name="Zeng Q."/>
            <person name="Koehrsen M."/>
            <person name="Haas B."/>
            <person name="Borodovsky M."/>
            <person name="Guigo R."/>
            <person name="Alvarado L."/>
            <person name="Berlin A."/>
            <person name="Bochicchio J."/>
            <person name="Borenstein D."/>
            <person name="Chapman S."/>
            <person name="Chen Z."/>
            <person name="Freedman E."/>
            <person name="Gellesch M."/>
            <person name="Goldberg J."/>
            <person name="Griggs A."/>
            <person name="Gujja S."/>
            <person name="Heilman E."/>
            <person name="Heiman D."/>
            <person name="Hepburn T."/>
            <person name="Howarth C."/>
            <person name="Jen D."/>
            <person name="Larson L."/>
            <person name="Mehta T."/>
            <person name="Park D."/>
            <person name="Pearson M."/>
            <person name="Roberts A."/>
            <person name="Saif S."/>
            <person name="Shenoy N."/>
            <person name="Sisk P."/>
            <person name="Stolte C."/>
            <person name="Sykes S."/>
            <person name="Thomson T."/>
            <person name="Walk T."/>
            <person name="White J."/>
            <person name="Yandava C."/>
            <person name="Burger G."/>
            <person name="Gray M.W."/>
            <person name="Holland P.W.H."/>
            <person name="King N."/>
            <person name="Lang F.B.F."/>
            <person name="Roger A.J."/>
            <person name="Ruiz-Trillo I."/>
            <person name="Lander E."/>
            <person name="Nusbaum C."/>
        </authorList>
    </citation>
    <scope>NUCLEOTIDE SEQUENCE [LARGE SCALE GENOMIC DNA]</scope>
    <source>
        <strain evidence="7 8">ATCC 50062</strain>
    </source>
</reference>
<dbReference type="InterPro" id="IPR011047">
    <property type="entry name" value="Quinoprotein_ADH-like_sf"/>
</dbReference>
<protein>
    <recommendedName>
        <fullName evidence="6">Kinesin motor domain-containing protein</fullName>
    </recommendedName>
</protein>
<dbReference type="AlphaFoldDB" id="A0A0L0D7S9"/>
<evidence type="ECO:0000313" key="7">
    <source>
        <dbReference type="EMBL" id="KNC48260.1"/>
    </source>
</evidence>
<feature type="repeat" description="WD" evidence="3">
    <location>
        <begin position="55"/>
        <end position="94"/>
    </location>
</feature>
<evidence type="ECO:0000259" key="6">
    <source>
        <dbReference type="PROSITE" id="PS50067"/>
    </source>
</evidence>
<organism evidence="7 8">
    <name type="scientific">Thecamonas trahens ATCC 50062</name>
    <dbReference type="NCBI Taxonomy" id="461836"/>
    <lineage>
        <taxon>Eukaryota</taxon>
        <taxon>Apusozoa</taxon>
        <taxon>Apusomonadida</taxon>
        <taxon>Apusomonadidae</taxon>
        <taxon>Thecamonas</taxon>
    </lineage>
</organism>
<dbReference type="InterPro" id="IPR001752">
    <property type="entry name" value="Kinesin_motor_dom"/>
</dbReference>
<feature type="repeat" description="WD" evidence="3">
    <location>
        <begin position="172"/>
        <end position="211"/>
    </location>
</feature>
<evidence type="ECO:0000256" key="4">
    <source>
        <dbReference type="PROSITE-ProRule" id="PRU00283"/>
    </source>
</evidence>
<dbReference type="InterPro" id="IPR020472">
    <property type="entry name" value="WD40_PAC1"/>
</dbReference>
<dbReference type="STRING" id="461836.A0A0L0D7S9"/>
<dbReference type="PROSITE" id="PS50294">
    <property type="entry name" value="WD_REPEATS_REGION"/>
    <property type="match status" value="3"/>
</dbReference>
<dbReference type="PROSITE" id="PS50082">
    <property type="entry name" value="WD_REPEATS_2"/>
    <property type="match status" value="7"/>
</dbReference>
<dbReference type="Gene3D" id="1.10.287.1490">
    <property type="match status" value="1"/>
</dbReference>
<keyword evidence="4" id="KW-0505">Motor protein</keyword>
<evidence type="ECO:0000313" key="8">
    <source>
        <dbReference type="Proteomes" id="UP000054408"/>
    </source>
</evidence>
<feature type="repeat" description="WD" evidence="3">
    <location>
        <begin position="15"/>
        <end position="54"/>
    </location>
</feature>
<dbReference type="SMART" id="SM00320">
    <property type="entry name" value="WD40"/>
    <property type="match status" value="8"/>
</dbReference>
<feature type="region of interest" description="Disordered" evidence="5">
    <location>
        <begin position="436"/>
        <end position="462"/>
    </location>
</feature>
<dbReference type="SUPFAM" id="SSF52540">
    <property type="entry name" value="P-loop containing nucleoside triphosphate hydrolases"/>
    <property type="match status" value="1"/>
</dbReference>
<dbReference type="PRINTS" id="PR00320">
    <property type="entry name" value="GPROTEINBRPT"/>
</dbReference>
<dbReference type="PROSITE" id="PS00678">
    <property type="entry name" value="WD_REPEATS_1"/>
    <property type="match status" value="5"/>
</dbReference>
<dbReference type="CDD" id="cd00200">
    <property type="entry name" value="WD40"/>
    <property type="match status" value="1"/>
</dbReference>
<dbReference type="EMBL" id="GL349450">
    <property type="protein sequence ID" value="KNC48260.1"/>
    <property type="molecule type" value="Genomic_DNA"/>
</dbReference>
<name>A0A0L0D7S9_THETB</name>
<dbReference type="GO" id="GO:1990234">
    <property type="term" value="C:transferase complex"/>
    <property type="evidence" value="ECO:0007669"/>
    <property type="project" value="UniProtKB-ARBA"/>
</dbReference>
<evidence type="ECO:0000256" key="1">
    <source>
        <dbReference type="ARBA" id="ARBA00022574"/>
    </source>
</evidence>
<proteinExistence type="inferred from homology"/>
<feature type="binding site" evidence="4">
    <location>
        <begin position="751"/>
        <end position="758"/>
    </location>
    <ligand>
        <name>ATP</name>
        <dbReference type="ChEBI" id="CHEBI:30616"/>
    </ligand>
</feature>
<dbReference type="RefSeq" id="XP_013758907.1">
    <property type="nucleotide sequence ID" value="XM_013903453.1"/>
</dbReference>
<dbReference type="GO" id="GO:0003777">
    <property type="term" value="F:microtubule motor activity"/>
    <property type="evidence" value="ECO:0007669"/>
    <property type="project" value="InterPro"/>
</dbReference>
<dbReference type="Pfam" id="PF16796">
    <property type="entry name" value="Microtub_bd"/>
    <property type="match status" value="1"/>
</dbReference>
<feature type="compositionally biased region" description="Low complexity" evidence="5">
    <location>
        <begin position="483"/>
        <end position="495"/>
    </location>
</feature>
<feature type="domain" description="Kinesin motor" evidence="6">
    <location>
        <begin position="671"/>
        <end position="862"/>
    </location>
</feature>
<dbReference type="GO" id="GO:0008017">
    <property type="term" value="F:microtubule binding"/>
    <property type="evidence" value="ECO:0007669"/>
    <property type="project" value="InterPro"/>
</dbReference>
<dbReference type="eggNOG" id="KOG0274">
    <property type="taxonomic scope" value="Eukaryota"/>
</dbReference>
<dbReference type="eggNOG" id="KOG0239">
    <property type="taxonomic scope" value="Eukaryota"/>
</dbReference>
<keyword evidence="4" id="KW-0067">ATP-binding</keyword>
<dbReference type="GO" id="GO:0007018">
    <property type="term" value="P:microtubule-based movement"/>
    <property type="evidence" value="ECO:0007669"/>
    <property type="project" value="InterPro"/>
</dbReference>
<feature type="region of interest" description="Disordered" evidence="5">
    <location>
        <begin position="833"/>
        <end position="862"/>
    </location>
</feature>
<dbReference type="Gene3D" id="2.130.10.10">
    <property type="entry name" value="YVTN repeat-like/Quinoprotein amine dehydrogenase"/>
    <property type="match status" value="2"/>
</dbReference>
<dbReference type="InterPro" id="IPR027417">
    <property type="entry name" value="P-loop_NTPase"/>
</dbReference>
<dbReference type="PANTHER" id="PTHR22847:SF637">
    <property type="entry name" value="WD REPEAT DOMAIN 5B"/>
    <property type="match status" value="1"/>
</dbReference>
<evidence type="ECO:0000256" key="2">
    <source>
        <dbReference type="ARBA" id="ARBA00022737"/>
    </source>
</evidence>
<dbReference type="InterPro" id="IPR001680">
    <property type="entry name" value="WD40_rpt"/>
</dbReference>
<dbReference type="InterPro" id="IPR015943">
    <property type="entry name" value="WD40/YVTN_repeat-like_dom_sf"/>
</dbReference>